<gene>
    <name evidence="12" type="ordered locus">KQS_01070</name>
</gene>
<dbReference type="GO" id="GO:0009279">
    <property type="term" value="C:cell outer membrane"/>
    <property type="evidence" value="ECO:0007669"/>
    <property type="project" value="UniProtKB-SubCell"/>
</dbReference>
<dbReference type="InterPro" id="IPR008969">
    <property type="entry name" value="CarboxyPept-like_regulatory"/>
</dbReference>
<accession>H8XNU2</accession>
<evidence type="ECO:0000256" key="2">
    <source>
        <dbReference type="ARBA" id="ARBA00022448"/>
    </source>
</evidence>
<dbReference type="Proteomes" id="UP000007599">
    <property type="component" value="Chromosome I"/>
</dbReference>
<keyword evidence="3 8" id="KW-1134">Transmembrane beta strand</keyword>
<protein>
    <submittedName>
        <fullName evidence="12">SusC-like TonB-dependent outer membrane receptor</fullName>
    </submittedName>
</protein>
<dbReference type="PROSITE" id="PS52016">
    <property type="entry name" value="TONB_DEPENDENT_REC_3"/>
    <property type="match status" value="1"/>
</dbReference>
<dbReference type="Pfam" id="PF13715">
    <property type="entry name" value="CarbopepD_reg_2"/>
    <property type="match status" value="1"/>
</dbReference>
<dbReference type="KEGG" id="fin:KQS_01070"/>
<feature type="domain" description="TonB-dependent receptor plug" evidence="11">
    <location>
        <begin position="101"/>
        <end position="219"/>
    </location>
</feature>
<dbReference type="SUPFAM" id="SSF56935">
    <property type="entry name" value="Porins"/>
    <property type="match status" value="1"/>
</dbReference>
<dbReference type="InterPro" id="IPR036942">
    <property type="entry name" value="Beta-barrel_TonB_sf"/>
</dbReference>
<organism evidence="12 13">
    <name type="scientific">Flavobacterium indicum (strain DSM 17447 / CIP 109464 / GPTSA100-9)</name>
    <dbReference type="NCBI Taxonomy" id="1094466"/>
    <lineage>
        <taxon>Bacteria</taxon>
        <taxon>Pseudomonadati</taxon>
        <taxon>Bacteroidota</taxon>
        <taxon>Flavobacteriia</taxon>
        <taxon>Flavobacteriales</taxon>
        <taxon>Flavobacteriaceae</taxon>
        <taxon>Flavobacterium</taxon>
    </lineage>
</organism>
<evidence type="ECO:0000313" key="12">
    <source>
        <dbReference type="EMBL" id="CCG52209.1"/>
    </source>
</evidence>
<keyword evidence="2 8" id="KW-0813">Transport</keyword>
<reference evidence="13" key="2">
    <citation type="submission" date="2012-03" db="EMBL/GenBank/DDBJ databases">
        <title>Complete genome sequence of Flavobacterium indicum GPTSA100-9T, isolated from warm spring water.</title>
        <authorList>
            <person name="Barbier P."/>
            <person name="Houel A."/>
            <person name="Loux V."/>
            <person name="Poulain J."/>
            <person name="Bernardet J.-F."/>
            <person name="Touchon M."/>
            <person name="Duchaud E."/>
        </authorList>
    </citation>
    <scope>NUCLEOTIDE SEQUENCE [LARGE SCALE GENOMIC DNA]</scope>
    <source>
        <strain evidence="13">DSM 17447 / CIP 109464 / GPTSA100-9</strain>
    </source>
</reference>
<dbReference type="STRING" id="1094466.KQS_01070"/>
<keyword evidence="4 8" id="KW-0812">Transmembrane</keyword>
<evidence type="ECO:0000256" key="7">
    <source>
        <dbReference type="ARBA" id="ARBA00023237"/>
    </source>
</evidence>
<dbReference type="Gene3D" id="2.170.130.10">
    <property type="entry name" value="TonB-dependent receptor, plug domain"/>
    <property type="match status" value="1"/>
</dbReference>
<keyword evidence="12" id="KW-0675">Receptor</keyword>
<name>H8XNU2_FLAIG</name>
<dbReference type="PATRIC" id="fig|1094466.5.peg.207"/>
<dbReference type="Gene3D" id="2.60.40.1120">
    <property type="entry name" value="Carboxypeptidase-like, regulatory domain"/>
    <property type="match status" value="1"/>
</dbReference>
<reference evidence="12 13" key="1">
    <citation type="journal article" date="2012" name="J. Bacteriol.">
        <title>Complete Genome Sequence of Flavobacterium indicum GPSTA100-9T, Isolated from Warm Spring Water.</title>
        <authorList>
            <person name="Barbier P."/>
            <person name="Houel A."/>
            <person name="Loux V."/>
            <person name="Poulain J."/>
            <person name="Bernardet J.F."/>
            <person name="Touchon M."/>
            <person name="Duchaud E."/>
        </authorList>
    </citation>
    <scope>NUCLEOTIDE SEQUENCE [LARGE SCALE GENOMIC DNA]</scope>
    <source>
        <strain evidence="13">DSM 17447 / CIP 109464 / GPTSA100-9</strain>
    </source>
</reference>
<keyword evidence="13" id="KW-1185">Reference proteome</keyword>
<evidence type="ECO:0000256" key="3">
    <source>
        <dbReference type="ARBA" id="ARBA00022452"/>
    </source>
</evidence>
<evidence type="ECO:0000259" key="11">
    <source>
        <dbReference type="Pfam" id="PF07715"/>
    </source>
</evidence>
<dbReference type="InterPro" id="IPR037066">
    <property type="entry name" value="Plug_dom_sf"/>
</dbReference>
<dbReference type="InterPro" id="IPR012910">
    <property type="entry name" value="Plug_dom"/>
</dbReference>
<dbReference type="NCBIfam" id="TIGR04057">
    <property type="entry name" value="SusC_RagA_signa"/>
    <property type="match status" value="1"/>
</dbReference>
<sequence>MLPFSVLAQNTVKGKVVDSSTSQPIAGVTVAITGTNTATITDSQGEFTLKNVKTGSTISISFLGYTTQTIKYNGQTSVTVSLDSSEKAIDEVVVVGYGKVKKKDATGSVTQVSEKDFNKGATPTVENLLNGRVAGVQINTGGGPASGSAIRIRGGSSLTADNEPLIVIDGLPLLGSSEGTPSGSRNFLATIDPTTIESITVLKDAASTAIYGSRASNGVILITTKKGSKKLSVEYNFQYGSGKNRRKIDVLNASQFVSAVEKYFPGSTNQLGIDDPSTTATDNPLTPGVIEGRILYDTDWQDEIYRRTDYAVNTLNLGGNLFKTIPTRLTISNTYQEGLVLTDKFNRSNVGLALSPSFLDNHLKLNVNANYSNEKNKFAATPIGAALRMDPTKPIYSGNNSWGGFTEFIQNTSTNQLTSGGTRNPVGNILLNNNVSNVNRVFGNVQLDYKLHFLPELRAVVNVGFDQSKGEGDNFTSRNSATAFSILDGTLESNKLGSKSNYSSSITNKLFDGYLNYLKKFGKLELDATAGYSYQKFERSYFNSNNIYNPNDIADEAIITDQVLLGFFGRTNFTWNDKYIVSLSYRRDGSSRFPKDKKYGNFPGASVAWKINKDFFKDSKVISDLKLRAGWGVTGQQNLGINDFYLPLYGTGNPDSQYIFGNNAYILGQPKAFNDKLKWEETTNYNAGIDYGLWNNRISGSIDVFYKLSEDLLFGNAPFADGSNFSNQGAQNLGSFTTKGIEFNLNADVLRGTTFKWNVNFNASTYQRRIKSLYAGSDTYVGGIGGGTGGTIQIFSEGWTPNSFYVYNQLYNQNGTPIEGAFADLNGDGIVNEKDRYIYKNPDPNLLLGFQSNMNYKNFDLAFNLRASFGNKMYNNVKSANAYTSLLSDVGGTVANVPSSTFDSNFTSTGNNVIFSDYYIEDASFVRVDNITLGYTFPQTEKRKSTIRLTAGIQNPNFLLFTDYSGLDPEVFGGIDNTIYPRQEQFLVGLNVKF</sequence>
<dbReference type="SUPFAM" id="SSF49464">
    <property type="entry name" value="Carboxypeptidase regulatory domain-like"/>
    <property type="match status" value="1"/>
</dbReference>
<evidence type="ECO:0000256" key="9">
    <source>
        <dbReference type="RuleBase" id="RU003357"/>
    </source>
</evidence>
<dbReference type="Pfam" id="PF07715">
    <property type="entry name" value="Plug"/>
    <property type="match status" value="1"/>
</dbReference>
<dbReference type="eggNOG" id="COG4771">
    <property type="taxonomic scope" value="Bacteria"/>
</dbReference>
<evidence type="ECO:0000256" key="4">
    <source>
        <dbReference type="ARBA" id="ARBA00022692"/>
    </source>
</evidence>
<evidence type="ECO:0000256" key="8">
    <source>
        <dbReference type="PROSITE-ProRule" id="PRU01360"/>
    </source>
</evidence>
<feature type="domain" description="TonB-dependent receptor-like beta-barrel" evidence="10">
    <location>
        <begin position="404"/>
        <end position="955"/>
    </location>
</feature>
<dbReference type="Gene3D" id="2.40.170.20">
    <property type="entry name" value="TonB-dependent receptor, beta-barrel domain"/>
    <property type="match status" value="1"/>
</dbReference>
<dbReference type="EMBL" id="HE774682">
    <property type="protein sequence ID" value="CCG52209.1"/>
    <property type="molecule type" value="Genomic_DNA"/>
</dbReference>
<keyword evidence="7 8" id="KW-0998">Cell outer membrane</keyword>
<comment type="similarity">
    <text evidence="8 9">Belongs to the TonB-dependent receptor family.</text>
</comment>
<evidence type="ECO:0000256" key="6">
    <source>
        <dbReference type="ARBA" id="ARBA00023136"/>
    </source>
</evidence>
<dbReference type="InterPro" id="IPR023997">
    <property type="entry name" value="TonB-dep_OMP_SusC/RagA_CS"/>
</dbReference>
<proteinExistence type="inferred from homology"/>
<dbReference type="NCBIfam" id="TIGR04056">
    <property type="entry name" value="OMP_RagA_SusC"/>
    <property type="match status" value="1"/>
</dbReference>
<keyword evidence="5 9" id="KW-0798">TonB box</keyword>
<dbReference type="InterPro" id="IPR023996">
    <property type="entry name" value="TonB-dep_OMP_SusC/RagA"/>
</dbReference>
<dbReference type="HOGENOM" id="CLU_004317_0_2_10"/>
<dbReference type="InterPro" id="IPR039426">
    <property type="entry name" value="TonB-dep_rcpt-like"/>
</dbReference>
<dbReference type="AlphaFoldDB" id="H8XNU2"/>
<evidence type="ECO:0000259" key="10">
    <source>
        <dbReference type="Pfam" id="PF00593"/>
    </source>
</evidence>
<dbReference type="InterPro" id="IPR000531">
    <property type="entry name" value="Beta-barrel_TonB"/>
</dbReference>
<evidence type="ECO:0000256" key="5">
    <source>
        <dbReference type="ARBA" id="ARBA00023077"/>
    </source>
</evidence>
<comment type="subcellular location">
    <subcellularLocation>
        <location evidence="1 8">Cell outer membrane</location>
        <topology evidence="1 8">Multi-pass membrane protein</topology>
    </subcellularLocation>
</comment>
<dbReference type="Pfam" id="PF00593">
    <property type="entry name" value="TonB_dep_Rec_b-barrel"/>
    <property type="match status" value="1"/>
</dbReference>
<keyword evidence="6 8" id="KW-0472">Membrane</keyword>
<evidence type="ECO:0000313" key="13">
    <source>
        <dbReference type="Proteomes" id="UP000007599"/>
    </source>
</evidence>
<evidence type="ECO:0000256" key="1">
    <source>
        <dbReference type="ARBA" id="ARBA00004571"/>
    </source>
</evidence>